<name>A0ABV0V8V9_9TELE</name>
<proteinExistence type="predicted"/>
<comment type="caution">
    <text evidence="2">The sequence shown here is derived from an EMBL/GenBank/DDBJ whole genome shotgun (WGS) entry which is preliminary data.</text>
</comment>
<dbReference type="Proteomes" id="UP001482620">
    <property type="component" value="Unassembled WGS sequence"/>
</dbReference>
<organism evidence="2 3">
    <name type="scientific">Ilyodon furcidens</name>
    <name type="common">goldbreast splitfin</name>
    <dbReference type="NCBI Taxonomy" id="33524"/>
    <lineage>
        <taxon>Eukaryota</taxon>
        <taxon>Metazoa</taxon>
        <taxon>Chordata</taxon>
        <taxon>Craniata</taxon>
        <taxon>Vertebrata</taxon>
        <taxon>Euteleostomi</taxon>
        <taxon>Actinopterygii</taxon>
        <taxon>Neopterygii</taxon>
        <taxon>Teleostei</taxon>
        <taxon>Neoteleostei</taxon>
        <taxon>Acanthomorphata</taxon>
        <taxon>Ovalentaria</taxon>
        <taxon>Atherinomorphae</taxon>
        <taxon>Cyprinodontiformes</taxon>
        <taxon>Goodeidae</taxon>
        <taxon>Ilyodon</taxon>
    </lineage>
</organism>
<feature type="region of interest" description="Disordered" evidence="1">
    <location>
        <begin position="64"/>
        <end position="110"/>
    </location>
</feature>
<accession>A0ABV0V8V9</accession>
<evidence type="ECO:0000313" key="3">
    <source>
        <dbReference type="Proteomes" id="UP001482620"/>
    </source>
</evidence>
<keyword evidence="3" id="KW-1185">Reference proteome</keyword>
<evidence type="ECO:0000256" key="1">
    <source>
        <dbReference type="SAM" id="MobiDB-lite"/>
    </source>
</evidence>
<feature type="non-terminal residue" evidence="2">
    <location>
        <position position="222"/>
    </location>
</feature>
<protein>
    <submittedName>
        <fullName evidence="2">Uncharacterized protein</fullName>
    </submittedName>
</protein>
<reference evidence="2 3" key="1">
    <citation type="submission" date="2021-06" db="EMBL/GenBank/DDBJ databases">
        <authorList>
            <person name="Palmer J.M."/>
        </authorList>
    </citation>
    <scope>NUCLEOTIDE SEQUENCE [LARGE SCALE GENOMIC DNA]</scope>
    <source>
        <strain evidence="3">if_2019</strain>
        <tissue evidence="2">Muscle</tissue>
    </source>
</reference>
<dbReference type="EMBL" id="JAHRIQ010099715">
    <property type="protein sequence ID" value="MEQ2253770.1"/>
    <property type="molecule type" value="Genomic_DNA"/>
</dbReference>
<gene>
    <name evidence="2" type="ORF">ILYODFUR_035875</name>
</gene>
<sequence>MDDQIIHSLNEMRNVVAQLSEIPVNAEVADNIGLSEDASPANNNENVHSDLLRSLEQAVEDLNRASSPPCIHQNESDDLQIPSTSHAADHTGQHGGNFNPEVAVNPDQIEGDPPATVEREHFNNIEIRRPFTIPPPCPGNVPDLAAVYINIMRILTELADTARSLARRNDVVQLELVGENLNRNVTFTINDDGNMILPAFEDFLDELVQSNAEMPADNNLEF</sequence>
<evidence type="ECO:0000313" key="2">
    <source>
        <dbReference type="EMBL" id="MEQ2253770.1"/>
    </source>
</evidence>